<keyword evidence="4" id="KW-1185">Reference proteome</keyword>
<feature type="transmembrane region" description="Helical" evidence="1">
    <location>
        <begin position="406"/>
        <end position="425"/>
    </location>
</feature>
<dbReference type="Proteomes" id="UP001596020">
    <property type="component" value="Unassembled WGS sequence"/>
</dbReference>
<sequence>MAQHPFSEYRRMGKDALFIEIIESSKRLIKILWPFFLIILSKWGNLNAVLIISSIAVLHFILLPILMGCLRYYKTKLKVSDGNIYLRKSIIAKEAIIIPVDKVHALRIKRSPAYRLFDLASVSIDTIVDKQEELALIMTRQDLDDFVEAIDFCRDDSISVIDAGQSKEATNEKHMEEGDFAEQKSVSDKSGDVIIRYSVLRLLLGASSQNHLKGIGVAFLLLSSMYSKFDSFINRYIDVIASKVEGVYNGLAFTSLVLIALLMYGVFLIAWNIKVLVRYYGLDLRIKGTSIKIESGLFTRRSTTINRDKIVAVIFKTNPLERMLNLSTLWLEMSKNALGSKREKNVFYAWREKDVIFNWANIDQSLEKVHRIRSGMGVFWIKFLPIWIPITFIIGVIFYFAQLGYWGMLAPLVSLLTGFAISLMYKKRSAISISNDTILIYGGAFSIEKTFLPMSMVENVVLRQSVFQRISNRATISFRTKGSTYSVRSIGFEDAKVIQKYVIYKVETSDLSTILSLHPNLLSPQSSRLSL</sequence>
<feature type="domain" description="YdbS-like PH" evidence="2">
    <location>
        <begin position="280"/>
        <end position="330"/>
    </location>
</feature>
<feature type="transmembrane region" description="Helical" evidence="1">
    <location>
        <begin position="210"/>
        <end position="227"/>
    </location>
</feature>
<evidence type="ECO:0000313" key="4">
    <source>
        <dbReference type="Proteomes" id="UP001596020"/>
    </source>
</evidence>
<evidence type="ECO:0000259" key="2">
    <source>
        <dbReference type="Pfam" id="PF03703"/>
    </source>
</evidence>
<dbReference type="RefSeq" id="WP_380076861.1">
    <property type="nucleotide sequence ID" value="NZ_JBHSGO010000004.1"/>
</dbReference>
<reference evidence="4" key="1">
    <citation type="journal article" date="2019" name="Int. J. Syst. Evol. Microbiol.">
        <title>The Global Catalogue of Microorganisms (GCM) 10K type strain sequencing project: providing services to taxonomists for standard genome sequencing and annotation.</title>
        <authorList>
            <consortium name="The Broad Institute Genomics Platform"/>
            <consortium name="The Broad Institute Genome Sequencing Center for Infectious Disease"/>
            <person name="Wu L."/>
            <person name="Ma J."/>
        </authorList>
    </citation>
    <scope>NUCLEOTIDE SEQUENCE [LARGE SCALE GENOMIC DNA]</scope>
    <source>
        <strain evidence="4">CGMCC 4.7357</strain>
    </source>
</reference>
<dbReference type="InterPro" id="IPR005182">
    <property type="entry name" value="YdbS-like_PH"/>
</dbReference>
<feature type="transmembrane region" description="Helical" evidence="1">
    <location>
        <begin position="50"/>
        <end position="70"/>
    </location>
</feature>
<feature type="domain" description="YdbS-like PH" evidence="2">
    <location>
        <begin position="72"/>
        <end position="129"/>
    </location>
</feature>
<keyword evidence="1" id="KW-1133">Transmembrane helix</keyword>
<keyword evidence="1" id="KW-0812">Transmembrane</keyword>
<proteinExistence type="predicted"/>
<keyword evidence="1" id="KW-0472">Membrane</keyword>
<dbReference type="PANTHER" id="PTHR34473">
    <property type="entry name" value="UPF0699 TRANSMEMBRANE PROTEIN YDBS"/>
    <property type="match status" value="1"/>
</dbReference>
<comment type="caution">
    <text evidence="3">The sequence shown here is derived from an EMBL/GenBank/DDBJ whole genome shotgun (WGS) entry which is preliminary data.</text>
</comment>
<dbReference type="EMBL" id="JBHSGO010000004">
    <property type="protein sequence ID" value="MFC4665068.1"/>
    <property type="molecule type" value="Genomic_DNA"/>
</dbReference>
<dbReference type="Pfam" id="PF03703">
    <property type="entry name" value="bPH_2"/>
    <property type="match status" value="3"/>
</dbReference>
<evidence type="ECO:0000256" key="1">
    <source>
        <dbReference type="SAM" id="Phobius"/>
    </source>
</evidence>
<feature type="transmembrane region" description="Helical" evidence="1">
    <location>
        <begin position="378"/>
        <end position="400"/>
    </location>
</feature>
<accession>A0ABV9K503</accession>
<dbReference type="PANTHER" id="PTHR34473:SF2">
    <property type="entry name" value="UPF0699 TRANSMEMBRANE PROTEIN YDBT"/>
    <property type="match status" value="1"/>
</dbReference>
<feature type="transmembrane region" description="Helical" evidence="1">
    <location>
        <begin position="247"/>
        <end position="271"/>
    </location>
</feature>
<organism evidence="3 4">
    <name type="scientific">Falsiporphyromonas endometrii</name>
    <dbReference type="NCBI Taxonomy" id="1387297"/>
    <lineage>
        <taxon>Bacteria</taxon>
        <taxon>Pseudomonadati</taxon>
        <taxon>Bacteroidota</taxon>
        <taxon>Bacteroidia</taxon>
        <taxon>Bacteroidales</taxon>
        <taxon>Porphyromonadaceae</taxon>
        <taxon>Falsiporphyromonas</taxon>
    </lineage>
</organism>
<protein>
    <submittedName>
        <fullName evidence="3">PH domain-containing protein</fullName>
    </submittedName>
</protein>
<feature type="domain" description="YdbS-like PH" evidence="2">
    <location>
        <begin position="431"/>
        <end position="501"/>
    </location>
</feature>
<evidence type="ECO:0000313" key="3">
    <source>
        <dbReference type="EMBL" id="MFC4665068.1"/>
    </source>
</evidence>
<gene>
    <name evidence="3" type="ORF">ACFO3G_00255</name>
</gene>
<name>A0ABV9K503_9PORP</name>